<feature type="compositionally biased region" description="Polar residues" evidence="1">
    <location>
        <begin position="69"/>
        <end position="85"/>
    </location>
</feature>
<dbReference type="Proteomes" id="UP000054560">
    <property type="component" value="Unassembled WGS sequence"/>
</dbReference>
<evidence type="ECO:0000313" key="2">
    <source>
        <dbReference type="EMBL" id="KNC86092.1"/>
    </source>
</evidence>
<protein>
    <submittedName>
        <fullName evidence="2">Uncharacterized protein</fullName>
    </submittedName>
</protein>
<dbReference type="GeneID" id="25902255"/>
<reference evidence="2 3" key="1">
    <citation type="submission" date="2011-02" db="EMBL/GenBank/DDBJ databases">
        <title>The Genome Sequence of Sphaeroforma arctica JP610.</title>
        <authorList>
            <consortium name="The Broad Institute Genome Sequencing Platform"/>
            <person name="Russ C."/>
            <person name="Cuomo C."/>
            <person name="Young S.K."/>
            <person name="Zeng Q."/>
            <person name="Gargeya S."/>
            <person name="Alvarado L."/>
            <person name="Berlin A."/>
            <person name="Chapman S.B."/>
            <person name="Chen Z."/>
            <person name="Freedman E."/>
            <person name="Gellesch M."/>
            <person name="Goldberg J."/>
            <person name="Griggs A."/>
            <person name="Gujja S."/>
            <person name="Heilman E."/>
            <person name="Heiman D."/>
            <person name="Howarth C."/>
            <person name="Mehta T."/>
            <person name="Neiman D."/>
            <person name="Pearson M."/>
            <person name="Roberts A."/>
            <person name="Saif S."/>
            <person name="Shea T."/>
            <person name="Shenoy N."/>
            <person name="Sisk P."/>
            <person name="Stolte C."/>
            <person name="Sykes S."/>
            <person name="White J."/>
            <person name="Yandava C."/>
            <person name="Burger G."/>
            <person name="Gray M.W."/>
            <person name="Holland P.W.H."/>
            <person name="King N."/>
            <person name="Lang F.B.F."/>
            <person name="Roger A.J."/>
            <person name="Ruiz-Trillo I."/>
            <person name="Haas B."/>
            <person name="Nusbaum C."/>
            <person name="Birren B."/>
        </authorList>
    </citation>
    <scope>NUCLEOTIDE SEQUENCE [LARGE SCALE GENOMIC DNA]</scope>
    <source>
        <strain evidence="2 3">JP610</strain>
    </source>
</reference>
<dbReference type="RefSeq" id="XP_014159994.1">
    <property type="nucleotide sequence ID" value="XM_014304519.1"/>
</dbReference>
<feature type="region of interest" description="Disordered" evidence="1">
    <location>
        <begin position="1"/>
        <end position="26"/>
    </location>
</feature>
<feature type="region of interest" description="Disordered" evidence="1">
    <location>
        <begin position="44"/>
        <end position="113"/>
    </location>
</feature>
<evidence type="ECO:0000313" key="3">
    <source>
        <dbReference type="Proteomes" id="UP000054560"/>
    </source>
</evidence>
<feature type="compositionally biased region" description="Basic and acidic residues" evidence="1">
    <location>
        <begin position="51"/>
        <end position="62"/>
    </location>
</feature>
<name>A0A0L0GAR3_9EUKA</name>
<organism evidence="2 3">
    <name type="scientific">Sphaeroforma arctica JP610</name>
    <dbReference type="NCBI Taxonomy" id="667725"/>
    <lineage>
        <taxon>Eukaryota</taxon>
        <taxon>Ichthyosporea</taxon>
        <taxon>Ichthyophonida</taxon>
        <taxon>Sphaeroforma</taxon>
    </lineage>
</organism>
<evidence type="ECO:0000256" key="1">
    <source>
        <dbReference type="SAM" id="MobiDB-lite"/>
    </source>
</evidence>
<dbReference type="AlphaFoldDB" id="A0A0L0GAR3"/>
<accession>A0A0L0GAR3</accession>
<feature type="compositionally biased region" description="Polar residues" evidence="1">
    <location>
        <begin position="101"/>
        <end position="110"/>
    </location>
</feature>
<feature type="compositionally biased region" description="Polar residues" evidence="1">
    <location>
        <begin position="172"/>
        <end position="189"/>
    </location>
</feature>
<gene>
    <name evidence="2" type="ORF">SARC_01751</name>
</gene>
<sequence length="308" mass="32534">MSDTSIQAAPGPAPRPTGVALDSDKDEKYTFSTDGIKFVSSEIIDSTKAVHSRDGDSTDGTHNHIIHTLTDSNGNEDTSTSNTVDMDSDKQLESTTHAENDTITDTNNTHLDSEADTVYAPTQTQHNDEISESVEADSHQLGDEDTNIDQIENTSQNTLDTLSETREAFGGDTSTDQPVSATHNTQDVSPSEPHEAIAHGTTEPSGLKTYMEALEASGSISALTSSHPDTIVDSGTTRADSISVYSGEGEDTELVADNAKSSKLVLSSSASQMDSSAATAAGNPMLRTAKSLYTMTVRSIDTTVGKLL</sequence>
<dbReference type="EMBL" id="KQ241668">
    <property type="protein sequence ID" value="KNC86092.1"/>
    <property type="molecule type" value="Genomic_DNA"/>
</dbReference>
<keyword evidence="3" id="KW-1185">Reference proteome</keyword>
<proteinExistence type="predicted"/>
<feature type="compositionally biased region" description="Basic and acidic residues" evidence="1">
    <location>
        <begin position="87"/>
        <end position="100"/>
    </location>
</feature>
<feature type="region of interest" description="Disordered" evidence="1">
    <location>
        <begin position="168"/>
        <end position="202"/>
    </location>
</feature>